<sequence>MVAGVFRVDVDKRVFVEAKRWLKPAHIRKLVEFIEALKIDPNSPVPKGYDVRRVKGMKIKGFPAYALRLGGYRVFYGVDWENKVIYLSKIEPRGRAYKR</sequence>
<keyword evidence="1" id="KW-0614">Plasmid</keyword>
<name>A0A4Y5SQL4_9EURY</name>
<proteinExistence type="predicted"/>
<reference evidence="1 2" key="1">
    <citation type="submission" date="2019-06" db="EMBL/GenBank/DDBJ databases">
        <title>Thermococcus indicus sp. nov., a Fe(III)-reducing hyperthermophilic archaeon isolated from the Onnuri vent field of the Central Indian Ocean ridge.</title>
        <authorList>
            <person name="Lim J.K."/>
            <person name="Kim Y.J."/>
            <person name="Kwon K.K."/>
        </authorList>
    </citation>
    <scope>NUCLEOTIDE SEQUENCE [LARGE SCALE GENOMIC DNA]</scope>
    <source>
        <strain evidence="1 2">IOH1</strain>
        <plasmid evidence="1 2">pTI1</plasmid>
    </source>
</reference>
<evidence type="ECO:0000313" key="1">
    <source>
        <dbReference type="EMBL" id="QDA32589.1"/>
    </source>
</evidence>
<dbReference type="Proteomes" id="UP000306007">
    <property type="component" value="Plasmid pTI1"/>
</dbReference>
<dbReference type="EMBL" id="CP040847">
    <property type="protein sequence ID" value="QDA32589.1"/>
    <property type="molecule type" value="Genomic_DNA"/>
</dbReference>
<evidence type="ECO:0000313" key="2">
    <source>
        <dbReference type="Proteomes" id="UP000306007"/>
    </source>
</evidence>
<dbReference type="Gene3D" id="3.30.2310.20">
    <property type="entry name" value="RelE-like"/>
    <property type="match status" value="1"/>
</dbReference>
<dbReference type="AlphaFoldDB" id="A0A4Y5SQL4"/>
<dbReference type="InterPro" id="IPR035093">
    <property type="entry name" value="RelE/ParE_toxin_dom_sf"/>
</dbReference>
<dbReference type="SUPFAM" id="SSF143011">
    <property type="entry name" value="RelE-like"/>
    <property type="match status" value="1"/>
</dbReference>
<protein>
    <submittedName>
        <fullName evidence="1">Type II toxin-antitoxin system RelE/ParE family toxin</fullName>
    </submittedName>
</protein>
<accession>A0A4Y5SQL4</accession>
<gene>
    <name evidence="1" type="ORF">FH039_12055</name>
</gene>
<organism evidence="1 2">
    <name type="scientific">Thermococcus indicus</name>
    <dbReference type="NCBI Taxonomy" id="2586643"/>
    <lineage>
        <taxon>Archaea</taxon>
        <taxon>Methanobacteriati</taxon>
        <taxon>Methanobacteriota</taxon>
        <taxon>Thermococci</taxon>
        <taxon>Thermococcales</taxon>
        <taxon>Thermococcaceae</taxon>
        <taxon>Thermococcus</taxon>
    </lineage>
</organism>
<dbReference type="KEGG" id="tic:FH039_12055"/>
<geneLocation type="plasmid" evidence="1 2">
    <name>pTI1</name>
</geneLocation>
<keyword evidence="2" id="KW-1185">Reference proteome</keyword>